<dbReference type="AlphaFoldDB" id="A0A2I5T8V3"/>
<keyword evidence="1" id="KW-1133">Transmembrane helix</keyword>
<keyword evidence="4" id="KW-0808">Transferase</keyword>
<evidence type="ECO:0000313" key="5">
    <source>
        <dbReference type="Proteomes" id="UP000017700"/>
    </source>
</evidence>
<evidence type="ECO:0000256" key="1">
    <source>
        <dbReference type="SAM" id="Phobius"/>
    </source>
</evidence>
<sequence length="359" mass="40976">MQTTRSNLFDIVRLIAAFAVMFSHHYAFNGLAEPKVFEITKLGTFSVIVFFSISGFLITKSYIKTKSPIVYIENRCKRIFPALIICSAIMTYIICPLFGNGDAVEYMTSKTAFATFVGYITLNWVPIDINGFASGYIHENRLNGSLWSLGYEFTAYILVMIVIFTKRHLIIKSSMALFFCFSLAYFTQDNPMPGIIKEFVVNHISFHQSLVRGSLFLTPFAVGAFLACTQKYWDTRKYKALMVFLGALAIIILSKKNENDVIFYLSVPVIILPICLSFSDCIIKGRFDISYGIYIYAYPIQQIVVNELNFNFWWSLIASMLITTMLASFSWVYVERYFLKSRSAMFPKGGEYATEITPK</sequence>
<gene>
    <name evidence="3" type="ORF">CWC46_14890</name>
    <name evidence="4" type="ORF">Ser39006_014895</name>
</gene>
<feature type="transmembrane region" description="Helical" evidence="1">
    <location>
        <begin position="206"/>
        <end position="226"/>
    </location>
</feature>
<feature type="domain" description="Acyltransferase 3" evidence="2">
    <location>
        <begin position="9"/>
        <end position="329"/>
    </location>
</feature>
<reference evidence="4 5" key="1">
    <citation type="journal article" date="2013" name="Genome Announc.">
        <title>Draft genome sequence of Serratia sp. strain ATCC 39006, a model bacterium for analysis of the biosynthesis and regulation of prodigiosin, a carbapenem, and gas vesicles.</title>
        <authorList>
            <person name="Fineran P.C."/>
            <person name="Iglesias Cans M.C."/>
            <person name="Ramsay J.P."/>
            <person name="Wilf N.M."/>
            <person name="Cossyleon D."/>
            <person name="McNeil M.B."/>
            <person name="Williamson N.R."/>
            <person name="Monson R.E."/>
            <person name="Becher S.A."/>
            <person name="Stanton J.A."/>
            <person name="Brugger K."/>
            <person name="Brown S.D."/>
            <person name="Salmond G.P."/>
        </authorList>
    </citation>
    <scope>NUCLEOTIDE SEQUENCE [LARGE SCALE GENOMIC DNA]</scope>
    <source>
        <strain evidence="4">ATCC 39006</strain>
        <strain evidence="5">ATCC 39006 / SC 11482</strain>
    </source>
</reference>
<feature type="transmembrane region" description="Helical" evidence="1">
    <location>
        <begin position="312"/>
        <end position="334"/>
    </location>
</feature>
<dbReference type="EMBL" id="CP025085">
    <property type="protein sequence ID" value="AUH00986.1"/>
    <property type="molecule type" value="Genomic_DNA"/>
</dbReference>
<dbReference type="KEGG" id="sera:Ser39006_014895"/>
<evidence type="ECO:0000259" key="2">
    <source>
        <dbReference type="Pfam" id="PF01757"/>
    </source>
</evidence>
<dbReference type="GO" id="GO:0016747">
    <property type="term" value="F:acyltransferase activity, transferring groups other than amino-acyl groups"/>
    <property type="evidence" value="ECO:0007669"/>
    <property type="project" value="InterPro"/>
</dbReference>
<dbReference type="STRING" id="104623.Ser39006_02500"/>
<accession>A0A2I5T8V3</accession>
<keyword evidence="4" id="KW-0012">Acyltransferase</keyword>
<reference evidence="3 6" key="3">
    <citation type="submission" date="2017-11" db="EMBL/GenBank/DDBJ databases">
        <title>Complete genome sequence of Serratia sp. ATCC 39006 LacA.</title>
        <authorList>
            <person name="Hampton H.G."/>
            <person name="Jackson S.A."/>
            <person name="Jauregui R."/>
            <person name="Poulter G.T.M."/>
            <person name="Salmond G.P.C."/>
            <person name="Fineran P.C."/>
        </authorList>
    </citation>
    <scope>NUCLEOTIDE SEQUENCE [LARGE SCALE GENOMIC DNA]</scope>
    <source>
        <strain evidence="3 6">ATCC 39006</strain>
    </source>
</reference>
<evidence type="ECO:0000313" key="4">
    <source>
        <dbReference type="EMBL" id="AUH05307.1"/>
    </source>
</evidence>
<dbReference type="KEGG" id="serq:CWC46_14890"/>
<dbReference type="InterPro" id="IPR050879">
    <property type="entry name" value="Acyltransferase_3"/>
</dbReference>
<dbReference type="Pfam" id="PF01757">
    <property type="entry name" value="Acyl_transf_3"/>
    <property type="match status" value="1"/>
</dbReference>
<feature type="transmembrane region" description="Helical" evidence="1">
    <location>
        <begin position="261"/>
        <end position="282"/>
    </location>
</feature>
<keyword evidence="1" id="KW-0472">Membrane</keyword>
<feature type="transmembrane region" description="Helical" evidence="1">
    <location>
        <begin position="39"/>
        <end position="58"/>
    </location>
</feature>
<dbReference type="PANTHER" id="PTHR23028:SF53">
    <property type="entry name" value="ACYL_TRANSF_3 DOMAIN-CONTAINING PROTEIN"/>
    <property type="match status" value="1"/>
</dbReference>
<feature type="transmembrane region" description="Helical" evidence="1">
    <location>
        <begin position="79"/>
        <end position="99"/>
    </location>
</feature>
<keyword evidence="1" id="KW-0812">Transmembrane</keyword>
<name>A0A2I5T8V3_SERS3</name>
<organism evidence="4 5">
    <name type="scientific">Serratia sp. (strain ATCC 39006)</name>
    <name type="common">Prodigiosinella confusarubida</name>
    <dbReference type="NCBI Taxonomy" id="104623"/>
    <lineage>
        <taxon>Bacteria</taxon>
        <taxon>Pseudomonadati</taxon>
        <taxon>Pseudomonadota</taxon>
        <taxon>Gammaproteobacteria</taxon>
        <taxon>Enterobacterales</taxon>
        <taxon>Pectobacteriaceae</taxon>
        <taxon>Prodigiosinella</taxon>
    </lineage>
</organism>
<dbReference type="RefSeq" id="WP_021015764.1">
    <property type="nucleotide sequence ID" value="NZ_CP025084.1"/>
</dbReference>
<keyword evidence="5" id="KW-1185">Reference proteome</keyword>
<dbReference type="OrthoDB" id="9767863at2"/>
<dbReference type="PANTHER" id="PTHR23028">
    <property type="entry name" value="ACETYLTRANSFERASE"/>
    <property type="match status" value="1"/>
</dbReference>
<dbReference type="Proteomes" id="UP000017700">
    <property type="component" value="Chromosome"/>
</dbReference>
<feature type="transmembrane region" description="Helical" evidence="1">
    <location>
        <begin position="146"/>
        <end position="164"/>
    </location>
</feature>
<dbReference type="EMBL" id="CP025084">
    <property type="protein sequence ID" value="AUH05307.1"/>
    <property type="molecule type" value="Genomic_DNA"/>
</dbReference>
<dbReference type="InterPro" id="IPR002656">
    <property type="entry name" value="Acyl_transf_3_dom"/>
</dbReference>
<feature type="transmembrane region" description="Helical" evidence="1">
    <location>
        <begin position="238"/>
        <end position="255"/>
    </location>
</feature>
<feature type="transmembrane region" description="Helical" evidence="1">
    <location>
        <begin position="169"/>
        <end position="186"/>
    </location>
</feature>
<protein>
    <submittedName>
        <fullName evidence="4">Acyltransferase</fullName>
    </submittedName>
</protein>
<reference evidence="4" key="2">
    <citation type="submission" date="2013-09" db="EMBL/GenBank/DDBJ databases">
        <authorList>
            <person name="Wang G."/>
            <person name="Yang Y."/>
            <person name="Su Y."/>
        </authorList>
    </citation>
    <scope>NUCLEOTIDE SEQUENCE</scope>
    <source>
        <strain evidence="4">ATCC 39006</strain>
    </source>
</reference>
<dbReference type="GO" id="GO:0000271">
    <property type="term" value="P:polysaccharide biosynthetic process"/>
    <property type="evidence" value="ECO:0007669"/>
    <property type="project" value="TreeGrafter"/>
</dbReference>
<evidence type="ECO:0000313" key="3">
    <source>
        <dbReference type="EMBL" id="AUH00986.1"/>
    </source>
</evidence>
<dbReference type="GO" id="GO:0016020">
    <property type="term" value="C:membrane"/>
    <property type="evidence" value="ECO:0007669"/>
    <property type="project" value="TreeGrafter"/>
</dbReference>
<reference evidence="4" key="4">
    <citation type="submission" date="2017-11" db="EMBL/GenBank/DDBJ databases">
        <title>Complete genome sequence of Serratia sp. ATCC 39006.</title>
        <authorList>
            <person name="Hampton H.G."/>
            <person name="Jackson S.A."/>
            <person name="Jauregui R."/>
            <person name="Poulter G.T.M."/>
            <person name="Salmond G.P.C."/>
            <person name="Fineran P.C."/>
        </authorList>
    </citation>
    <scope>NUCLEOTIDE SEQUENCE</scope>
    <source>
        <strain evidence="4">ATCC 39006</strain>
    </source>
</reference>
<evidence type="ECO:0000313" key="6">
    <source>
        <dbReference type="Proteomes" id="UP000233778"/>
    </source>
</evidence>
<feature type="transmembrane region" description="Helical" evidence="1">
    <location>
        <begin position="7"/>
        <end position="27"/>
    </location>
</feature>
<proteinExistence type="predicted"/>
<dbReference type="Proteomes" id="UP000233778">
    <property type="component" value="Chromosome"/>
</dbReference>